<comment type="caution">
    <text evidence="4">The sequence shown here is derived from an EMBL/GenBank/DDBJ whole genome shotgun (WGS) entry which is preliminary data.</text>
</comment>
<dbReference type="InterPro" id="IPR026866">
    <property type="entry name" value="CR006_AAA"/>
</dbReference>
<keyword evidence="6" id="KW-1185">Reference proteome</keyword>
<dbReference type="EMBL" id="QGGQ01000023">
    <property type="protein sequence ID" value="PWK17350.1"/>
    <property type="molecule type" value="Genomic_DNA"/>
</dbReference>
<evidence type="ECO:0000313" key="6">
    <source>
        <dbReference type="Proteomes" id="UP000651837"/>
    </source>
</evidence>
<accession>A0A316E378</accession>
<dbReference type="SUPFAM" id="SSF52540">
    <property type="entry name" value="P-loop containing nucleoside triphosphate hydrolases"/>
    <property type="match status" value="1"/>
</dbReference>
<evidence type="ECO:0000256" key="1">
    <source>
        <dbReference type="SAM" id="Coils"/>
    </source>
</evidence>
<reference evidence="3 6" key="2">
    <citation type="submission" date="2020-07" db="EMBL/GenBank/DDBJ databases">
        <title>The draft genome sequence of Maribacter polysiphoniae KCTC 22021.</title>
        <authorList>
            <person name="Mu L."/>
        </authorList>
    </citation>
    <scope>NUCLEOTIDE SEQUENCE [LARGE SCALE GENOMIC DNA]</scope>
    <source>
        <strain evidence="3 6">KCTC 22021</strain>
    </source>
</reference>
<evidence type="ECO:0000259" key="2">
    <source>
        <dbReference type="Pfam" id="PF13166"/>
    </source>
</evidence>
<dbReference type="Proteomes" id="UP000651837">
    <property type="component" value="Unassembled WGS sequence"/>
</dbReference>
<dbReference type="RefSeq" id="WP_109655182.1">
    <property type="nucleotide sequence ID" value="NZ_JACWLN010000024.1"/>
</dbReference>
<dbReference type="EMBL" id="JACWLN010000024">
    <property type="protein sequence ID" value="MBD1263231.1"/>
    <property type="molecule type" value="Genomic_DNA"/>
</dbReference>
<reference evidence="4 5" key="1">
    <citation type="submission" date="2018-05" db="EMBL/GenBank/DDBJ databases">
        <title>Genomic Encyclopedia of Archaeal and Bacterial Type Strains, Phase II (KMG-II): from individual species to whole genera.</title>
        <authorList>
            <person name="Goeker M."/>
        </authorList>
    </citation>
    <scope>NUCLEOTIDE SEQUENCE [LARGE SCALE GENOMIC DNA]</scope>
    <source>
        <strain evidence="4 5">DSM 23514</strain>
    </source>
</reference>
<feature type="coiled-coil region" evidence="1">
    <location>
        <begin position="373"/>
        <end position="400"/>
    </location>
</feature>
<protein>
    <submittedName>
        <fullName evidence="4">AAA domain-containing protein</fullName>
    </submittedName>
    <submittedName>
        <fullName evidence="3">AAA family ATPase</fullName>
    </submittedName>
</protein>
<feature type="coiled-coil region" evidence="1">
    <location>
        <begin position="296"/>
        <end position="348"/>
    </location>
</feature>
<keyword evidence="1" id="KW-0175">Coiled coil</keyword>
<evidence type="ECO:0000313" key="5">
    <source>
        <dbReference type="Proteomes" id="UP000245667"/>
    </source>
</evidence>
<proteinExistence type="predicted"/>
<feature type="domain" description="Protein CR006 P-loop" evidence="2">
    <location>
        <begin position="36"/>
        <end position="725"/>
    </location>
</feature>
<gene>
    <name evidence="3" type="ORF">HZY62_21780</name>
    <name evidence="4" type="ORF">LX92_04443</name>
</gene>
<dbReference type="InterPro" id="IPR027417">
    <property type="entry name" value="P-loop_NTPase"/>
</dbReference>
<name>A0A316E378_9FLAO</name>
<evidence type="ECO:0000313" key="3">
    <source>
        <dbReference type="EMBL" id="MBD1263231.1"/>
    </source>
</evidence>
<dbReference type="Pfam" id="PF13166">
    <property type="entry name" value="AAA_13"/>
    <property type="match status" value="1"/>
</dbReference>
<sequence>MSKNITTKIEATNLGPHINLSNSFPMSKLKIGVFANNGTGKTFLSRAFRLINNNDIEHVNKILTINQSKGHFKLKISEQKEGTTIHKNLSIDVEKNKVAKISNDTDYIFHVFNSDYIRENIEELKFQPDGEIDGYILGKTKIDLTNEKKKVEIISKDIIAKSTILTGAVNTGKKELDKQHINKGTSEYKFTVRNVYDGDLSHKEEKSYEELVQSNKTLAKTPDDLPDISEIEYGLDGNFLTDIGVLLETSYSKSEIAQTFKDKVLTKQIFIETGLALLPEKPEADTECPFCEQILLNDALDLIEKYNDYLEDSEAKVYTEIKNAIKALDKFEKDILNYKSAYLQLKNEFDSNKKFIPSLADEQLLEPEQIELAEDIKTLNQLLNKKLKNIEQEINEKQFKKPFKNIIKQISFLEANGIANNKKIGSFNTKKNNLKDEKLILNRRLCRAMYLKIRKEQKSLIEDIGKLNINKKTLQAEIAKKESKEKVSKKDKVLQNLKSYLKVFFGNKYSVDDDFCFKFNKHALVDNATDVLSDGEKSIVAFCYYIADVYKIVERDDDYNKLFFIIDDPISSLDFHYVYAISQTIRNLHKNLDVERVRFIVLTHNLEFMSILIRNKIIDMPLILANQKLMKLSRQLVMPYEEHLRDIYGVSNGGIPTHTTPNSVRHVLETINKFEAPDKLLQDYCDGNKILGDNEFIYSLMHDASHGGLRNQKAYTDEMIREGCAVVIEFVKTKFKGQINQITA</sequence>
<dbReference type="Gene3D" id="3.40.50.300">
    <property type="entry name" value="P-loop containing nucleotide triphosphate hydrolases"/>
    <property type="match status" value="1"/>
</dbReference>
<organism evidence="4 5">
    <name type="scientific">Maribacter polysiphoniae</name>
    <dbReference type="NCBI Taxonomy" id="429344"/>
    <lineage>
        <taxon>Bacteria</taxon>
        <taxon>Pseudomonadati</taxon>
        <taxon>Bacteroidota</taxon>
        <taxon>Flavobacteriia</taxon>
        <taxon>Flavobacteriales</taxon>
        <taxon>Flavobacteriaceae</taxon>
        <taxon>Maribacter</taxon>
    </lineage>
</organism>
<dbReference type="Proteomes" id="UP000245667">
    <property type="component" value="Unassembled WGS sequence"/>
</dbReference>
<evidence type="ECO:0000313" key="4">
    <source>
        <dbReference type="EMBL" id="PWK17350.1"/>
    </source>
</evidence>
<dbReference type="OrthoDB" id="9795565at2"/>
<dbReference type="AlphaFoldDB" id="A0A316E378"/>